<feature type="chain" id="PRO_5045112390" description="Lipoprotein" evidence="1">
    <location>
        <begin position="21"/>
        <end position="89"/>
    </location>
</feature>
<dbReference type="RefSeq" id="WP_311193502.1">
    <property type="nucleotide sequence ID" value="NZ_CP115541.1"/>
</dbReference>
<evidence type="ECO:0000313" key="2">
    <source>
        <dbReference type="EMBL" id="WNH54406.1"/>
    </source>
</evidence>
<protein>
    <recommendedName>
        <fullName evidence="4">Lipoprotein</fullName>
    </recommendedName>
</protein>
<dbReference type="PROSITE" id="PS51257">
    <property type="entry name" value="PROKAR_LIPOPROTEIN"/>
    <property type="match status" value="1"/>
</dbReference>
<keyword evidence="1" id="KW-0732">Signal</keyword>
<evidence type="ECO:0008006" key="4">
    <source>
        <dbReference type="Google" id="ProtNLM"/>
    </source>
</evidence>
<keyword evidence="3" id="KW-1185">Reference proteome</keyword>
<reference evidence="2 3" key="1">
    <citation type="submission" date="2022-12" db="EMBL/GenBank/DDBJ databases">
        <title>Two new species, Stenotrophomonas aracearum and Stenotrophomonas oahuensis, isolated from Anthurium (Araceae family) in Hawaii.</title>
        <authorList>
            <person name="Chunag S.C."/>
            <person name="Dobhal S."/>
            <person name="Alvarez A."/>
            <person name="Arif M."/>
        </authorList>
    </citation>
    <scope>NUCLEOTIDE SEQUENCE [LARGE SCALE GENOMIC DNA]</scope>
    <source>
        <strain evidence="2 3">A5586</strain>
    </source>
</reference>
<organism evidence="2 3">
    <name type="scientific">Stenotrophomonas oahuensis</name>
    <dbReference type="NCBI Taxonomy" id="3003271"/>
    <lineage>
        <taxon>Bacteria</taxon>
        <taxon>Pseudomonadati</taxon>
        <taxon>Pseudomonadota</taxon>
        <taxon>Gammaproteobacteria</taxon>
        <taxon>Lysobacterales</taxon>
        <taxon>Lysobacteraceae</taxon>
        <taxon>Stenotrophomonas</taxon>
    </lineage>
</organism>
<name>A0ABY9YUY5_9GAMM</name>
<sequence>MNTRHIAQSLFLAGTAILLAACSRKPTEFETSFVDGCAANAARSVCQCTFDAVHKHYGDKGMAEINEGKVPEDFAMALGGAMEQCSGKQ</sequence>
<gene>
    <name evidence="2" type="ORF">PDM29_09050</name>
</gene>
<feature type="signal peptide" evidence="1">
    <location>
        <begin position="1"/>
        <end position="20"/>
    </location>
</feature>
<evidence type="ECO:0000256" key="1">
    <source>
        <dbReference type="SAM" id="SignalP"/>
    </source>
</evidence>
<dbReference type="Proteomes" id="UP001302072">
    <property type="component" value="Chromosome"/>
</dbReference>
<accession>A0ABY9YUY5</accession>
<dbReference type="EMBL" id="CP115541">
    <property type="protein sequence ID" value="WNH54406.1"/>
    <property type="molecule type" value="Genomic_DNA"/>
</dbReference>
<proteinExistence type="predicted"/>
<evidence type="ECO:0000313" key="3">
    <source>
        <dbReference type="Proteomes" id="UP001302072"/>
    </source>
</evidence>